<feature type="domain" description="HTH crp-type" evidence="5">
    <location>
        <begin position="147"/>
        <end position="213"/>
    </location>
</feature>
<proteinExistence type="predicted"/>
<evidence type="ECO:0000313" key="6">
    <source>
        <dbReference type="EMBL" id="AMJ42533.1"/>
    </source>
</evidence>
<accession>A0A110A7S2</accession>
<sequence>MVPNQIEMLPFFPNLTGEEKDYLRKNMRTLEFQVGDLIYTPAKGSLGMVLVLKGGVRAYLTSEEGKKATIFRLREGEFCMLTMSCAMSQITFDVEVEASEDCSLLLLPTDVFAKVEQENIYVKNFSLELMMERMSSLVEGVQQMMFLNLEQRLASYLLDESSQRKSDTLHLTQEEIAENIGSAREAVSRTLKRMKEKELISVGRGCIHLLDKKDLYALLQ</sequence>
<dbReference type="GO" id="GO:0005829">
    <property type="term" value="C:cytosol"/>
    <property type="evidence" value="ECO:0007669"/>
    <property type="project" value="TreeGrafter"/>
</dbReference>
<protein>
    <submittedName>
        <fullName evidence="7">CRP/FNR family transcriptional regulator, anaerobic regulatory protein</fullName>
    </submittedName>
    <submittedName>
        <fullName evidence="6">Global nitrogen regulator</fullName>
    </submittedName>
</protein>
<dbReference type="InterPro" id="IPR036390">
    <property type="entry name" value="WH_DNA-bd_sf"/>
</dbReference>
<dbReference type="Pfam" id="PF00027">
    <property type="entry name" value="cNMP_binding"/>
    <property type="match status" value="1"/>
</dbReference>
<dbReference type="InterPro" id="IPR050397">
    <property type="entry name" value="Env_Response_Regulators"/>
</dbReference>
<keyword evidence="2" id="KW-0238">DNA-binding</keyword>
<keyword evidence="8" id="KW-1185">Reference proteome</keyword>
<organism evidence="7 9">
    <name type="scientific">Anaerotignum propionicum DSM 1682</name>
    <dbReference type="NCBI Taxonomy" id="991789"/>
    <lineage>
        <taxon>Bacteria</taxon>
        <taxon>Bacillati</taxon>
        <taxon>Bacillota</taxon>
        <taxon>Clostridia</taxon>
        <taxon>Lachnospirales</taxon>
        <taxon>Anaerotignaceae</taxon>
        <taxon>Anaerotignum</taxon>
    </lineage>
</organism>
<dbReference type="OrthoDB" id="9776746at2"/>
<gene>
    <name evidence="6" type="primary">ntcA</name>
    <name evidence="6" type="ORF">CPRO_30040</name>
    <name evidence="7" type="ORF">SAMN02745151_00384</name>
</gene>
<dbReference type="InterPro" id="IPR036388">
    <property type="entry name" value="WH-like_DNA-bd_sf"/>
</dbReference>
<dbReference type="Proteomes" id="UP000184204">
    <property type="component" value="Unassembled WGS sequence"/>
</dbReference>
<dbReference type="InterPro" id="IPR012318">
    <property type="entry name" value="HTH_CRP"/>
</dbReference>
<evidence type="ECO:0000256" key="1">
    <source>
        <dbReference type="ARBA" id="ARBA00023015"/>
    </source>
</evidence>
<dbReference type="Pfam" id="PF13545">
    <property type="entry name" value="HTH_Crp_2"/>
    <property type="match status" value="1"/>
</dbReference>
<dbReference type="EMBL" id="FQUA01000001">
    <property type="protein sequence ID" value="SHE32219.1"/>
    <property type="molecule type" value="Genomic_DNA"/>
</dbReference>
<evidence type="ECO:0000313" key="7">
    <source>
        <dbReference type="EMBL" id="SHE32219.1"/>
    </source>
</evidence>
<dbReference type="SUPFAM" id="SSF46785">
    <property type="entry name" value="Winged helix' DNA-binding domain"/>
    <property type="match status" value="1"/>
</dbReference>
<dbReference type="Proteomes" id="UP000068026">
    <property type="component" value="Chromosome"/>
</dbReference>
<dbReference type="InterPro" id="IPR018490">
    <property type="entry name" value="cNMP-bd_dom_sf"/>
</dbReference>
<dbReference type="Gene3D" id="2.60.120.10">
    <property type="entry name" value="Jelly Rolls"/>
    <property type="match status" value="1"/>
</dbReference>
<dbReference type="PROSITE" id="PS50042">
    <property type="entry name" value="CNMP_BINDING_3"/>
    <property type="match status" value="1"/>
</dbReference>
<dbReference type="GO" id="GO:0003700">
    <property type="term" value="F:DNA-binding transcription factor activity"/>
    <property type="evidence" value="ECO:0007669"/>
    <property type="project" value="TreeGrafter"/>
</dbReference>
<dbReference type="SMART" id="SM00419">
    <property type="entry name" value="HTH_CRP"/>
    <property type="match status" value="1"/>
</dbReference>
<dbReference type="GO" id="GO:0003677">
    <property type="term" value="F:DNA binding"/>
    <property type="evidence" value="ECO:0007669"/>
    <property type="project" value="UniProtKB-KW"/>
</dbReference>
<dbReference type="PANTHER" id="PTHR24567">
    <property type="entry name" value="CRP FAMILY TRANSCRIPTIONAL REGULATORY PROTEIN"/>
    <property type="match status" value="1"/>
</dbReference>
<dbReference type="PROSITE" id="PS51063">
    <property type="entry name" value="HTH_CRP_2"/>
    <property type="match status" value="1"/>
</dbReference>
<evidence type="ECO:0000313" key="9">
    <source>
        <dbReference type="Proteomes" id="UP000184204"/>
    </source>
</evidence>
<dbReference type="CDD" id="cd00092">
    <property type="entry name" value="HTH_CRP"/>
    <property type="match status" value="1"/>
</dbReference>
<evidence type="ECO:0000256" key="3">
    <source>
        <dbReference type="ARBA" id="ARBA00023163"/>
    </source>
</evidence>
<dbReference type="InterPro" id="IPR014710">
    <property type="entry name" value="RmlC-like_jellyroll"/>
</dbReference>
<dbReference type="InterPro" id="IPR000595">
    <property type="entry name" value="cNMP-bd_dom"/>
</dbReference>
<name>A0A110A7S2_ANAPI</name>
<keyword evidence="1" id="KW-0805">Transcription regulation</keyword>
<dbReference type="KEGG" id="cpro:CPRO_30040"/>
<keyword evidence="3" id="KW-0804">Transcription</keyword>
<dbReference type="RefSeq" id="WP_066053494.1">
    <property type="nucleotide sequence ID" value="NZ_CP014223.1"/>
</dbReference>
<feature type="domain" description="Cyclic nucleotide-binding" evidence="4">
    <location>
        <begin position="11"/>
        <end position="133"/>
    </location>
</feature>
<dbReference type="EMBL" id="CP014223">
    <property type="protein sequence ID" value="AMJ42533.1"/>
    <property type="molecule type" value="Genomic_DNA"/>
</dbReference>
<dbReference type="Gene3D" id="1.10.10.10">
    <property type="entry name" value="Winged helix-like DNA-binding domain superfamily/Winged helix DNA-binding domain"/>
    <property type="match status" value="1"/>
</dbReference>
<evidence type="ECO:0000256" key="2">
    <source>
        <dbReference type="ARBA" id="ARBA00023125"/>
    </source>
</evidence>
<reference evidence="8" key="2">
    <citation type="submission" date="2016-01" db="EMBL/GenBank/DDBJ databases">
        <authorList>
            <person name="Poehlein A."/>
            <person name="Schlien K."/>
            <person name="Gottschalk G."/>
            <person name="Buckel W."/>
            <person name="Daniel R."/>
        </authorList>
    </citation>
    <scope>NUCLEOTIDE SEQUENCE [LARGE SCALE GENOMIC DNA]</scope>
    <source>
        <strain evidence="8">X2</strain>
    </source>
</reference>
<reference evidence="6 8" key="1">
    <citation type="journal article" date="2016" name="Genome Announc.">
        <title>Complete Genome Sequence of the Amino Acid-Fermenting Clostridium propionicum X2 (DSM 1682).</title>
        <authorList>
            <person name="Poehlein A."/>
            <person name="Schlien K."/>
            <person name="Chowdhury N.P."/>
            <person name="Gottschalk G."/>
            <person name="Buckel W."/>
            <person name="Daniel R."/>
        </authorList>
    </citation>
    <scope>NUCLEOTIDE SEQUENCE [LARGE SCALE GENOMIC DNA]</scope>
    <source>
        <strain evidence="6 8">X2</strain>
    </source>
</reference>
<dbReference type="SUPFAM" id="SSF51206">
    <property type="entry name" value="cAMP-binding domain-like"/>
    <property type="match status" value="1"/>
</dbReference>
<dbReference type="PANTHER" id="PTHR24567:SF26">
    <property type="entry name" value="REGULATORY PROTEIN YEIL"/>
    <property type="match status" value="1"/>
</dbReference>
<reference evidence="9" key="3">
    <citation type="submission" date="2016-11" db="EMBL/GenBank/DDBJ databases">
        <authorList>
            <person name="Jaros S."/>
            <person name="Januszkiewicz K."/>
            <person name="Wedrychowicz H."/>
        </authorList>
    </citation>
    <scope>NUCLEOTIDE SEQUENCE [LARGE SCALE GENOMIC DNA]</scope>
    <source>
        <strain evidence="9">DSM 1682</strain>
    </source>
</reference>
<evidence type="ECO:0000259" key="4">
    <source>
        <dbReference type="PROSITE" id="PS50042"/>
    </source>
</evidence>
<evidence type="ECO:0000313" key="8">
    <source>
        <dbReference type="Proteomes" id="UP000068026"/>
    </source>
</evidence>
<reference evidence="7" key="4">
    <citation type="submission" date="2016-11" db="EMBL/GenBank/DDBJ databases">
        <authorList>
            <person name="Varghese N."/>
            <person name="Submissions S."/>
        </authorList>
    </citation>
    <scope>NUCLEOTIDE SEQUENCE</scope>
    <source>
        <strain evidence="7">DSM 1682</strain>
    </source>
</reference>
<dbReference type="AlphaFoldDB" id="A0A110A7S2"/>
<evidence type="ECO:0000259" key="5">
    <source>
        <dbReference type="PROSITE" id="PS51063"/>
    </source>
</evidence>
<dbReference type="PRINTS" id="PR00034">
    <property type="entry name" value="HTHCRP"/>
</dbReference>